<dbReference type="EMBL" id="JACXWY010000007">
    <property type="protein sequence ID" value="MBD3846639.1"/>
    <property type="molecule type" value="Genomic_DNA"/>
</dbReference>
<feature type="transmembrane region" description="Helical" evidence="11">
    <location>
        <begin position="248"/>
        <end position="269"/>
    </location>
</feature>
<dbReference type="InterPro" id="IPR006370">
    <property type="entry name" value="HB_polyprenyltransferase-like"/>
</dbReference>
<keyword evidence="10 11" id="KW-0472">Membrane</keyword>
<evidence type="ECO:0000256" key="5">
    <source>
        <dbReference type="ARBA" id="ARBA00022519"/>
    </source>
</evidence>
<evidence type="ECO:0000256" key="11">
    <source>
        <dbReference type="HAMAP-Rule" id="MF_01635"/>
    </source>
</evidence>
<evidence type="ECO:0000256" key="4">
    <source>
        <dbReference type="ARBA" id="ARBA00022475"/>
    </source>
</evidence>
<dbReference type="GO" id="GO:0008412">
    <property type="term" value="F:4-hydroxybenzoate polyprenyltransferase activity"/>
    <property type="evidence" value="ECO:0007669"/>
    <property type="project" value="UniProtKB-UniRule"/>
</dbReference>
<evidence type="ECO:0000256" key="7">
    <source>
        <dbReference type="ARBA" id="ARBA00022688"/>
    </source>
</evidence>
<dbReference type="AlphaFoldDB" id="A0A927E996"/>
<dbReference type="RefSeq" id="WP_191124424.1">
    <property type="nucleotide sequence ID" value="NZ_JACXWY010000007.1"/>
</dbReference>
<feature type="transmembrane region" description="Helical" evidence="11">
    <location>
        <begin position="275"/>
        <end position="292"/>
    </location>
</feature>
<keyword evidence="8 11" id="KW-0812">Transmembrane</keyword>
<dbReference type="PROSITE" id="PS00943">
    <property type="entry name" value="UBIA"/>
    <property type="match status" value="1"/>
</dbReference>
<feature type="transmembrane region" description="Helical" evidence="11">
    <location>
        <begin position="129"/>
        <end position="149"/>
    </location>
</feature>
<evidence type="ECO:0000313" key="13">
    <source>
        <dbReference type="EMBL" id="MBD3846639.1"/>
    </source>
</evidence>
<evidence type="ECO:0000256" key="12">
    <source>
        <dbReference type="NCBIfam" id="TIGR01474"/>
    </source>
</evidence>
<dbReference type="Gene3D" id="1.10.357.140">
    <property type="entry name" value="UbiA prenyltransferase"/>
    <property type="match status" value="1"/>
</dbReference>
<comment type="similarity">
    <text evidence="3 11">Belongs to the UbiA prenyltransferase family.</text>
</comment>
<name>A0A927E996_9HYPH</name>
<dbReference type="PANTHER" id="PTHR11048">
    <property type="entry name" value="PRENYLTRANSFERASES"/>
    <property type="match status" value="1"/>
</dbReference>
<feature type="transmembrane region" description="Helical" evidence="11">
    <location>
        <begin position="182"/>
        <end position="201"/>
    </location>
</feature>
<comment type="function">
    <text evidence="11">Catalyzes the prenylation of para-hydroxybenzoate (PHB) with an all-trans polyprenyl group. Mediates the second step in the final reaction sequence of ubiquinone-8 (UQ-8) biosynthesis, which is the condensation of the polyisoprenoid side chain with PHB, generating the first membrane-bound Q intermediate 3-octaprenyl-4-hydroxybenzoate.</text>
</comment>
<dbReference type="PANTHER" id="PTHR11048:SF28">
    <property type="entry name" value="4-HYDROXYBENZOATE POLYPRENYLTRANSFERASE, MITOCHONDRIAL"/>
    <property type="match status" value="1"/>
</dbReference>
<dbReference type="CDD" id="cd13959">
    <property type="entry name" value="PT_UbiA_COQ2"/>
    <property type="match status" value="1"/>
</dbReference>
<feature type="transmembrane region" description="Helical" evidence="11">
    <location>
        <begin position="155"/>
        <end position="173"/>
    </location>
</feature>
<evidence type="ECO:0000256" key="10">
    <source>
        <dbReference type="ARBA" id="ARBA00023136"/>
    </source>
</evidence>
<keyword evidence="7 11" id="KW-0831">Ubiquinone biosynthesis</keyword>
<dbReference type="GO" id="GO:0006744">
    <property type="term" value="P:ubiquinone biosynthetic process"/>
    <property type="evidence" value="ECO:0007669"/>
    <property type="project" value="UniProtKB-UniRule"/>
</dbReference>
<comment type="cofactor">
    <cofactor evidence="1 11">
        <name>Mg(2+)</name>
        <dbReference type="ChEBI" id="CHEBI:18420"/>
    </cofactor>
</comment>
<feature type="transmembrane region" description="Helical" evidence="11">
    <location>
        <begin position="57"/>
        <end position="76"/>
    </location>
</feature>
<protein>
    <recommendedName>
        <fullName evidence="11 12">4-hydroxybenzoate octaprenyltransferase</fullName>
        <ecNumber evidence="11 12">2.5.1.39</ecNumber>
    </recommendedName>
    <alternativeName>
        <fullName evidence="11">4-HB polyprenyltransferase</fullName>
    </alternativeName>
</protein>
<dbReference type="Gene3D" id="1.20.120.1780">
    <property type="entry name" value="UbiA prenyltransferase"/>
    <property type="match status" value="1"/>
</dbReference>
<dbReference type="InterPro" id="IPR030470">
    <property type="entry name" value="UbiA_prenylTrfase_CS"/>
</dbReference>
<reference evidence="13" key="1">
    <citation type="submission" date="2020-09" db="EMBL/GenBank/DDBJ databases">
        <title>Bosea spartocytisi sp. nov. a root nodule endophyte of Spartocytisus supranubius in the high mountain ecosystem fo the Teide National Park (Canary Islands, Spain).</title>
        <authorList>
            <person name="Pulido-Suarez L."/>
            <person name="Peix A."/>
            <person name="Igual J.M."/>
            <person name="Socas-Perez N."/>
            <person name="Velazquez E."/>
            <person name="Flores-Felix J.D."/>
            <person name="Leon-Barrios M."/>
        </authorList>
    </citation>
    <scope>NUCLEOTIDE SEQUENCE</scope>
    <source>
        <strain evidence="13">SSUT16</strain>
    </source>
</reference>
<dbReference type="InterPro" id="IPR044878">
    <property type="entry name" value="UbiA_sf"/>
</dbReference>
<dbReference type="FunFam" id="1.10.357.140:FF:000008">
    <property type="entry name" value="4-hydroxybenzoate octaprenyltransferase"/>
    <property type="match status" value="1"/>
</dbReference>
<accession>A0A927E996</accession>
<evidence type="ECO:0000256" key="9">
    <source>
        <dbReference type="ARBA" id="ARBA00022989"/>
    </source>
</evidence>
<keyword evidence="14" id="KW-1185">Reference proteome</keyword>
<evidence type="ECO:0000256" key="3">
    <source>
        <dbReference type="ARBA" id="ARBA00005985"/>
    </source>
</evidence>
<comment type="subcellular location">
    <subcellularLocation>
        <location evidence="11">Cell inner membrane</location>
        <topology evidence="11">Multi-pass membrane protein</topology>
    </subcellularLocation>
    <subcellularLocation>
        <location evidence="2">Membrane</location>
        <topology evidence="2">Multi-pass membrane protein</topology>
    </subcellularLocation>
</comment>
<dbReference type="HAMAP" id="MF_01635">
    <property type="entry name" value="UbiA"/>
    <property type="match status" value="1"/>
</dbReference>
<evidence type="ECO:0000256" key="1">
    <source>
        <dbReference type="ARBA" id="ARBA00001946"/>
    </source>
</evidence>
<dbReference type="FunFam" id="1.20.120.1780:FF:000001">
    <property type="entry name" value="4-hydroxybenzoate octaprenyltransferase"/>
    <property type="match status" value="1"/>
</dbReference>
<evidence type="ECO:0000313" key="14">
    <source>
        <dbReference type="Proteomes" id="UP000619295"/>
    </source>
</evidence>
<keyword evidence="4 11" id="KW-1003">Cell membrane</keyword>
<keyword evidence="11" id="KW-0460">Magnesium</keyword>
<dbReference type="InterPro" id="IPR000537">
    <property type="entry name" value="UbiA_prenyltransferase"/>
</dbReference>
<comment type="catalytic activity">
    <reaction evidence="11">
        <text>all-trans-octaprenyl diphosphate + 4-hydroxybenzoate = 4-hydroxy-3-(all-trans-octaprenyl)benzoate + diphosphate</text>
        <dbReference type="Rhea" id="RHEA:27782"/>
        <dbReference type="ChEBI" id="CHEBI:1617"/>
        <dbReference type="ChEBI" id="CHEBI:17879"/>
        <dbReference type="ChEBI" id="CHEBI:33019"/>
        <dbReference type="ChEBI" id="CHEBI:57711"/>
        <dbReference type="EC" id="2.5.1.39"/>
    </reaction>
</comment>
<dbReference type="EC" id="2.5.1.39" evidence="11 12"/>
<evidence type="ECO:0000256" key="6">
    <source>
        <dbReference type="ARBA" id="ARBA00022679"/>
    </source>
</evidence>
<comment type="caution">
    <text evidence="13">The sequence shown here is derived from an EMBL/GenBank/DDBJ whole genome shotgun (WGS) entry which is preliminary data.</text>
</comment>
<gene>
    <name evidence="11" type="primary">ubiA</name>
    <name evidence="13" type="ORF">IED13_13095</name>
</gene>
<sequence length="332" mass="35575">MADPVHAGPTPGRDALRSGASLPDAPLPDALSGHWVDTRAPRAIRPYLKLARIERPIGWWLILLPCWWAAGLAAIAAGQPYPNPWHCLLFLIGAVLMRGAGCTFNDIIDRKLDAEVARTRGRPLPSGQVTVAAAVLFMVAQALAALPVLLQFNRFTVLLGLASLAIVAIYPFMKRITNMPQFVLGLAFSWGALLGWSAVFGRLDAPAYLTYAAAIAWTVGYDTIYAMQDIEDDAIAGIKSSARYFGDHTRQAVALCFALTAVLSGIAIWLVNGGVFAWLGFAAFVAHLGWQVTRIEGASAAQALMLFRSNRNAGLLLAAGLALDAISRHAFA</sequence>
<dbReference type="NCBIfam" id="TIGR01474">
    <property type="entry name" value="ubiA_proteo"/>
    <property type="match status" value="1"/>
</dbReference>
<dbReference type="Pfam" id="PF01040">
    <property type="entry name" value="UbiA"/>
    <property type="match status" value="1"/>
</dbReference>
<dbReference type="GO" id="GO:0005886">
    <property type="term" value="C:plasma membrane"/>
    <property type="evidence" value="ECO:0007669"/>
    <property type="project" value="UniProtKB-SubCell"/>
</dbReference>
<comment type="pathway">
    <text evidence="11">Cofactor biosynthesis; ubiquinone biosynthesis.</text>
</comment>
<proteinExistence type="inferred from homology"/>
<keyword evidence="6 11" id="KW-0808">Transferase</keyword>
<organism evidence="13 14">
    <name type="scientific">Bosea spartocytisi</name>
    <dbReference type="NCBI Taxonomy" id="2773451"/>
    <lineage>
        <taxon>Bacteria</taxon>
        <taxon>Pseudomonadati</taxon>
        <taxon>Pseudomonadota</taxon>
        <taxon>Alphaproteobacteria</taxon>
        <taxon>Hyphomicrobiales</taxon>
        <taxon>Boseaceae</taxon>
        <taxon>Bosea</taxon>
    </lineage>
</organism>
<dbReference type="InterPro" id="IPR039653">
    <property type="entry name" value="Prenyltransferase"/>
</dbReference>
<keyword evidence="9 11" id="KW-1133">Transmembrane helix</keyword>
<evidence type="ECO:0000256" key="8">
    <source>
        <dbReference type="ARBA" id="ARBA00022692"/>
    </source>
</evidence>
<evidence type="ECO:0000256" key="2">
    <source>
        <dbReference type="ARBA" id="ARBA00004141"/>
    </source>
</evidence>
<keyword evidence="5 11" id="KW-0997">Cell inner membrane</keyword>
<dbReference type="Proteomes" id="UP000619295">
    <property type="component" value="Unassembled WGS sequence"/>
</dbReference>